<dbReference type="OrthoDB" id="1601230at2759"/>
<gene>
    <name evidence="6" type="ORF">AOQ84DRAFT_116213</name>
</gene>
<proteinExistence type="inferred from homology"/>
<name>A0A8E2ETF3_9PEZI</name>
<evidence type="ECO:0000256" key="3">
    <source>
        <dbReference type="ARBA" id="ARBA00022833"/>
    </source>
</evidence>
<dbReference type="InterPro" id="IPR011057">
    <property type="entry name" value="Mss4-like_sf"/>
</dbReference>
<evidence type="ECO:0000256" key="2">
    <source>
        <dbReference type="ARBA" id="ARBA00022723"/>
    </source>
</evidence>
<sequence length="140" mass="15772">MTTYHGKCYCGQTEWEATLEKEQASHILCHCNVCKALSGSTYTLNQIVPKANFKLTKGGEALKCFTYYGESGKPVHCYYCPNCTAHPYHHQTVLGDDKIILRTGLLDKAHEFPVAAEIFGKEKWGWEKEVAQTFETLPPP</sequence>
<reference evidence="6 7" key="1">
    <citation type="journal article" date="2016" name="Nat. Commun.">
        <title>Ectomycorrhizal ecology is imprinted in the genome of the dominant symbiotic fungus Cenococcum geophilum.</title>
        <authorList>
            <consortium name="DOE Joint Genome Institute"/>
            <person name="Peter M."/>
            <person name="Kohler A."/>
            <person name="Ohm R.A."/>
            <person name="Kuo A."/>
            <person name="Krutzmann J."/>
            <person name="Morin E."/>
            <person name="Arend M."/>
            <person name="Barry K.W."/>
            <person name="Binder M."/>
            <person name="Choi C."/>
            <person name="Clum A."/>
            <person name="Copeland A."/>
            <person name="Grisel N."/>
            <person name="Haridas S."/>
            <person name="Kipfer T."/>
            <person name="LaButti K."/>
            <person name="Lindquist E."/>
            <person name="Lipzen A."/>
            <person name="Maire R."/>
            <person name="Meier B."/>
            <person name="Mihaltcheva S."/>
            <person name="Molinier V."/>
            <person name="Murat C."/>
            <person name="Poggeler S."/>
            <person name="Quandt C.A."/>
            <person name="Sperisen C."/>
            <person name="Tritt A."/>
            <person name="Tisserant E."/>
            <person name="Crous P.W."/>
            <person name="Henrissat B."/>
            <person name="Nehls U."/>
            <person name="Egli S."/>
            <person name="Spatafora J.W."/>
            <person name="Grigoriev I.V."/>
            <person name="Martin F.M."/>
        </authorList>
    </citation>
    <scope>NUCLEOTIDE SEQUENCE [LARGE SCALE GENOMIC DNA]</scope>
    <source>
        <strain evidence="6 7">CBS 207.34</strain>
    </source>
</reference>
<keyword evidence="7" id="KW-1185">Reference proteome</keyword>
<keyword evidence="3" id="KW-0862">Zinc</keyword>
<dbReference type="Proteomes" id="UP000250140">
    <property type="component" value="Unassembled WGS sequence"/>
</dbReference>
<evidence type="ECO:0000256" key="1">
    <source>
        <dbReference type="ARBA" id="ARBA00005495"/>
    </source>
</evidence>
<dbReference type="SUPFAM" id="SSF51316">
    <property type="entry name" value="Mss4-like"/>
    <property type="match status" value="1"/>
</dbReference>
<evidence type="ECO:0000313" key="7">
    <source>
        <dbReference type="Proteomes" id="UP000250140"/>
    </source>
</evidence>
<evidence type="ECO:0000256" key="4">
    <source>
        <dbReference type="ARBA" id="ARBA00023239"/>
    </source>
</evidence>
<dbReference type="AlphaFoldDB" id="A0A8E2ETF3"/>
<dbReference type="EMBL" id="KV750490">
    <property type="protein sequence ID" value="OCL04506.1"/>
    <property type="molecule type" value="Genomic_DNA"/>
</dbReference>
<dbReference type="PANTHER" id="PTHR33337:SF30">
    <property type="entry name" value="DUF636 DOMAIN PROTEIN (AFU_ORTHOLOGUE AFUA_1G03180)"/>
    <property type="match status" value="1"/>
</dbReference>
<feature type="domain" description="CENP-V/GFA" evidence="5">
    <location>
        <begin position="4"/>
        <end position="125"/>
    </location>
</feature>
<organism evidence="6 7">
    <name type="scientific">Glonium stellatum</name>
    <dbReference type="NCBI Taxonomy" id="574774"/>
    <lineage>
        <taxon>Eukaryota</taxon>
        <taxon>Fungi</taxon>
        <taxon>Dikarya</taxon>
        <taxon>Ascomycota</taxon>
        <taxon>Pezizomycotina</taxon>
        <taxon>Dothideomycetes</taxon>
        <taxon>Pleosporomycetidae</taxon>
        <taxon>Gloniales</taxon>
        <taxon>Gloniaceae</taxon>
        <taxon>Glonium</taxon>
    </lineage>
</organism>
<accession>A0A8E2ETF3</accession>
<evidence type="ECO:0000259" key="5">
    <source>
        <dbReference type="PROSITE" id="PS51891"/>
    </source>
</evidence>
<comment type="similarity">
    <text evidence="1">Belongs to the Gfa family.</text>
</comment>
<protein>
    <recommendedName>
        <fullName evidence="5">CENP-V/GFA domain-containing protein</fullName>
    </recommendedName>
</protein>
<dbReference type="PROSITE" id="PS51891">
    <property type="entry name" value="CENP_V_GFA"/>
    <property type="match status" value="1"/>
</dbReference>
<keyword evidence="4" id="KW-0456">Lyase</keyword>
<keyword evidence="2" id="KW-0479">Metal-binding</keyword>
<dbReference type="GO" id="GO:0016846">
    <property type="term" value="F:carbon-sulfur lyase activity"/>
    <property type="evidence" value="ECO:0007669"/>
    <property type="project" value="InterPro"/>
</dbReference>
<dbReference type="InterPro" id="IPR006913">
    <property type="entry name" value="CENP-V/GFA"/>
</dbReference>
<evidence type="ECO:0000313" key="6">
    <source>
        <dbReference type="EMBL" id="OCL04506.1"/>
    </source>
</evidence>
<dbReference type="Gene3D" id="3.90.1590.10">
    <property type="entry name" value="glutathione-dependent formaldehyde- activating enzyme (gfa)"/>
    <property type="match status" value="1"/>
</dbReference>
<dbReference type="Pfam" id="PF04828">
    <property type="entry name" value="GFA"/>
    <property type="match status" value="1"/>
</dbReference>
<dbReference type="GO" id="GO:0046872">
    <property type="term" value="F:metal ion binding"/>
    <property type="evidence" value="ECO:0007669"/>
    <property type="project" value="UniProtKB-KW"/>
</dbReference>
<dbReference type="PANTHER" id="PTHR33337">
    <property type="entry name" value="GFA DOMAIN-CONTAINING PROTEIN"/>
    <property type="match status" value="1"/>
</dbReference>